<dbReference type="NCBIfam" id="TIGR00177">
    <property type="entry name" value="molyb_syn"/>
    <property type="match status" value="1"/>
</dbReference>
<comment type="caution">
    <text evidence="11">The sequence shown here is derived from an EMBL/GenBank/DDBJ whole genome shotgun (WGS) entry which is preliminary data.</text>
</comment>
<keyword evidence="9" id="KW-0479">Metal-binding</keyword>
<dbReference type="EMBL" id="JAGGJZ010000001">
    <property type="protein sequence ID" value="MBP1889036.1"/>
    <property type="molecule type" value="Genomic_DNA"/>
</dbReference>
<evidence type="ECO:0000256" key="5">
    <source>
        <dbReference type="ARBA" id="ARBA00021108"/>
    </source>
</evidence>
<comment type="function">
    <text evidence="1 9">Catalyzes the insertion of molybdate into adenylated molybdopterin with the concomitant release of AMP.</text>
</comment>
<dbReference type="EC" id="2.10.1.1" evidence="4 9"/>
<comment type="pathway">
    <text evidence="2 9">Cofactor biosynthesis; molybdopterin biosynthesis.</text>
</comment>
<dbReference type="Gene3D" id="2.40.340.10">
    <property type="entry name" value="MoeA, C-terminal, domain IV"/>
    <property type="match status" value="1"/>
</dbReference>
<evidence type="ECO:0000259" key="10">
    <source>
        <dbReference type="SMART" id="SM00852"/>
    </source>
</evidence>
<keyword evidence="12" id="KW-1185">Reference proteome</keyword>
<accession>A0ABS4EYG8</accession>
<dbReference type="RefSeq" id="WP_209795745.1">
    <property type="nucleotide sequence ID" value="NZ_JAGGJZ010000001.1"/>
</dbReference>
<dbReference type="Pfam" id="PF03453">
    <property type="entry name" value="MoeA_N"/>
    <property type="match status" value="1"/>
</dbReference>
<dbReference type="SUPFAM" id="SSF63882">
    <property type="entry name" value="MoeA N-terminal region -like"/>
    <property type="match status" value="1"/>
</dbReference>
<evidence type="ECO:0000256" key="7">
    <source>
        <dbReference type="ARBA" id="ARBA00023150"/>
    </source>
</evidence>
<dbReference type="PANTHER" id="PTHR10192:SF5">
    <property type="entry name" value="GEPHYRIN"/>
    <property type="match status" value="1"/>
</dbReference>
<evidence type="ECO:0000256" key="6">
    <source>
        <dbReference type="ARBA" id="ARBA00022505"/>
    </source>
</evidence>
<dbReference type="PANTHER" id="PTHR10192">
    <property type="entry name" value="MOLYBDOPTERIN BIOSYNTHESIS PROTEIN"/>
    <property type="match status" value="1"/>
</dbReference>
<evidence type="ECO:0000256" key="2">
    <source>
        <dbReference type="ARBA" id="ARBA00005046"/>
    </source>
</evidence>
<evidence type="ECO:0000256" key="4">
    <source>
        <dbReference type="ARBA" id="ARBA00013269"/>
    </source>
</evidence>
<evidence type="ECO:0000256" key="9">
    <source>
        <dbReference type="RuleBase" id="RU365090"/>
    </source>
</evidence>
<sequence>MVSLEEARNLLLSKVKKIKEEEVNIEDALGRVLYEDIHSKIDNPPFPRSPLDGYAIRGDDTKGASKDNPIYLKVIDKIYAGEVSEKTVNEKEAVRIMTGAPIPKGADCVIRQEDTEESDGVVKIKSELAPYDNYCYKGEDFKKGTKLLKKDTFITSAEIMTIASLGLDKIKVYKKPVVGILNTGDEIQNPGYPLKYGKVYNSNGYFLKSRLKELGCEPILYNIILDKDEDIINAIKDMEKYCDIIISTGGVSVGEKDIVRLSAKEAGYEILFWKIDMKPGSPMFGAFKGDKIYIGLSGTPVAAATSFELTCRDIIAKMLSSNKISLKEKKALLMEDYNKVTKKRRFLRVNLNDNNEVTINNVYQTPGQVHTMINSNAILEVKPNKHLKKGDVVKVII</sequence>
<keyword evidence="7 9" id="KW-0501">Molybdenum cofactor biosynthesis</keyword>
<dbReference type="Pfam" id="PF00994">
    <property type="entry name" value="MoCF_biosynth"/>
    <property type="match status" value="1"/>
</dbReference>
<comment type="catalytic activity">
    <reaction evidence="8">
        <text>adenylyl-molybdopterin + molybdate = Mo-molybdopterin + AMP + H(+)</text>
        <dbReference type="Rhea" id="RHEA:35047"/>
        <dbReference type="ChEBI" id="CHEBI:15378"/>
        <dbReference type="ChEBI" id="CHEBI:36264"/>
        <dbReference type="ChEBI" id="CHEBI:62727"/>
        <dbReference type="ChEBI" id="CHEBI:71302"/>
        <dbReference type="ChEBI" id="CHEBI:456215"/>
        <dbReference type="EC" id="2.10.1.1"/>
    </reaction>
</comment>
<dbReference type="InterPro" id="IPR036425">
    <property type="entry name" value="MoaB/Mog-like_dom_sf"/>
</dbReference>
<keyword evidence="9 11" id="KW-0808">Transferase</keyword>
<dbReference type="InterPro" id="IPR038987">
    <property type="entry name" value="MoeA-like"/>
</dbReference>
<evidence type="ECO:0000313" key="12">
    <source>
        <dbReference type="Proteomes" id="UP000783390"/>
    </source>
</evidence>
<dbReference type="Pfam" id="PF03454">
    <property type="entry name" value="MoeA_C"/>
    <property type="match status" value="1"/>
</dbReference>
<dbReference type="NCBIfam" id="NF045515">
    <property type="entry name" value="Glp_gephyrin"/>
    <property type="match status" value="1"/>
</dbReference>
<name>A0ABS4EYG8_9CLOT</name>
<dbReference type="InterPro" id="IPR005111">
    <property type="entry name" value="MoeA_C_domain_IV"/>
</dbReference>
<comment type="similarity">
    <text evidence="3 9">Belongs to the MoeA family.</text>
</comment>
<feature type="domain" description="MoaB/Mog" evidence="10">
    <location>
        <begin position="179"/>
        <end position="317"/>
    </location>
</feature>
<evidence type="ECO:0000313" key="11">
    <source>
        <dbReference type="EMBL" id="MBP1889036.1"/>
    </source>
</evidence>
<dbReference type="InterPro" id="IPR036688">
    <property type="entry name" value="MoeA_C_domain_IV_sf"/>
</dbReference>
<dbReference type="Gene3D" id="3.90.105.10">
    <property type="entry name" value="Molybdopterin biosynthesis moea protein, domain 2"/>
    <property type="match status" value="1"/>
</dbReference>
<evidence type="ECO:0000256" key="1">
    <source>
        <dbReference type="ARBA" id="ARBA00002901"/>
    </source>
</evidence>
<dbReference type="SUPFAM" id="SSF63867">
    <property type="entry name" value="MoeA C-terminal domain-like"/>
    <property type="match status" value="1"/>
</dbReference>
<dbReference type="InterPro" id="IPR001453">
    <property type="entry name" value="MoaB/Mog_dom"/>
</dbReference>
<dbReference type="CDD" id="cd00887">
    <property type="entry name" value="MoeA"/>
    <property type="match status" value="1"/>
</dbReference>
<dbReference type="Proteomes" id="UP000783390">
    <property type="component" value="Unassembled WGS sequence"/>
</dbReference>
<dbReference type="SMART" id="SM00852">
    <property type="entry name" value="MoCF_biosynth"/>
    <property type="match status" value="1"/>
</dbReference>
<keyword evidence="6 9" id="KW-0500">Molybdenum</keyword>
<proteinExistence type="inferred from homology"/>
<dbReference type="Gene3D" id="3.40.980.10">
    <property type="entry name" value="MoaB/Mog-like domain"/>
    <property type="match status" value="1"/>
</dbReference>
<comment type="cofactor">
    <cofactor evidence="9">
        <name>Mg(2+)</name>
        <dbReference type="ChEBI" id="CHEBI:18420"/>
    </cofactor>
</comment>
<dbReference type="Gene3D" id="2.170.190.11">
    <property type="entry name" value="Molybdopterin biosynthesis moea protein, domain 3"/>
    <property type="match status" value="1"/>
</dbReference>
<dbReference type="GO" id="GO:0061599">
    <property type="term" value="F:molybdopterin molybdotransferase activity"/>
    <property type="evidence" value="ECO:0007669"/>
    <property type="project" value="UniProtKB-EC"/>
</dbReference>
<evidence type="ECO:0000256" key="8">
    <source>
        <dbReference type="ARBA" id="ARBA00047317"/>
    </source>
</evidence>
<dbReference type="InterPro" id="IPR036135">
    <property type="entry name" value="MoeA_linker/N_sf"/>
</dbReference>
<organism evidence="11 12">
    <name type="scientific">Clostridium moniliforme</name>
    <dbReference type="NCBI Taxonomy" id="39489"/>
    <lineage>
        <taxon>Bacteria</taxon>
        <taxon>Bacillati</taxon>
        <taxon>Bacillota</taxon>
        <taxon>Clostridia</taxon>
        <taxon>Eubacteriales</taxon>
        <taxon>Clostridiaceae</taxon>
        <taxon>Clostridium</taxon>
    </lineage>
</organism>
<protein>
    <recommendedName>
        <fullName evidence="5 9">Molybdopterin molybdenumtransferase</fullName>
        <ecNumber evidence="4 9">2.10.1.1</ecNumber>
    </recommendedName>
</protein>
<dbReference type="InterPro" id="IPR005110">
    <property type="entry name" value="MoeA_linker/N"/>
</dbReference>
<dbReference type="SUPFAM" id="SSF53218">
    <property type="entry name" value="Molybdenum cofactor biosynthesis proteins"/>
    <property type="match status" value="1"/>
</dbReference>
<gene>
    <name evidence="11" type="ORF">J2Z53_000615</name>
</gene>
<evidence type="ECO:0000256" key="3">
    <source>
        <dbReference type="ARBA" id="ARBA00010763"/>
    </source>
</evidence>
<keyword evidence="9" id="KW-0460">Magnesium</keyword>
<reference evidence="11 12" key="1">
    <citation type="submission" date="2021-03" db="EMBL/GenBank/DDBJ databases">
        <title>Genomic Encyclopedia of Type Strains, Phase IV (KMG-IV): sequencing the most valuable type-strain genomes for metagenomic binning, comparative biology and taxonomic classification.</title>
        <authorList>
            <person name="Goeker M."/>
        </authorList>
    </citation>
    <scope>NUCLEOTIDE SEQUENCE [LARGE SCALE GENOMIC DNA]</scope>
    <source>
        <strain evidence="11 12">DSM 3984</strain>
    </source>
</reference>